<dbReference type="InterPro" id="IPR050250">
    <property type="entry name" value="Macrolide_Exporter_MacB"/>
</dbReference>
<evidence type="ECO:0000256" key="4">
    <source>
        <dbReference type="ARBA" id="ARBA00022989"/>
    </source>
</evidence>
<keyword evidence="5 7" id="KW-0472">Membrane</keyword>
<comment type="similarity">
    <text evidence="6">Belongs to the ABC-4 integral membrane protein family.</text>
</comment>
<dbReference type="InterPro" id="IPR025857">
    <property type="entry name" value="MacB_PCD"/>
</dbReference>
<feature type="transmembrane region" description="Helical" evidence="7">
    <location>
        <begin position="146"/>
        <end position="173"/>
    </location>
</feature>
<dbReference type="Pfam" id="PF12704">
    <property type="entry name" value="MacB_PCD"/>
    <property type="match status" value="1"/>
</dbReference>
<evidence type="ECO:0000313" key="10">
    <source>
        <dbReference type="EMBL" id="GAG23795.1"/>
    </source>
</evidence>
<organism evidence="10">
    <name type="scientific">marine sediment metagenome</name>
    <dbReference type="NCBI Taxonomy" id="412755"/>
    <lineage>
        <taxon>unclassified sequences</taxon>
        <taxon>metagenomes</taxon>
        <taxon>ecological metagenomes</taxon>
    </lineage>
</organism>
<evidence type="ECO:0000256" key="7">
    <source>
        <dbReference type="SAM" id="Phobius"/>
    </source>
</evidence>
<accession>X0VZQ4</accession>
<name>X0VZQ4_9ZZZZ</name>
<feature type="domain" description="MacB-like periplasmic core" evidence="9">
    <location>
        <begin position="7"/>
        <end position="111"/>
    </location>
</feature>
<feature type="non-terminal residue" evidence="10">
    <location>
        <position position="1"/>
    </location>
</feature>
<keyword evidence="3 7" id="KW-0812">Transmembrane</keyword>
<dbReference type="PANTHER" id="PTHR30572:SF4">
    <property type="entry name" value="ABC TRANSPORTER PERMEASE YTRF"/>
    <property type="match status" value="1"/>
</dbReference>
<evidence type="ECO:0000256" key="6">
    <source>
        <dbReference type="ARBA" id="ARBA00038076"/>
    </source>
</evidence>
<dbReference type="Pfam" id="PF02687">
    <property type="entry name" value="FtsX"/>
    <property type="match status" value="1"/>
</dbReference>
<dbReference type="InterPro" id="IPR003838">
    <property type="entry name" value="ABC3_permease_C"/>
</dbReference>
<evidence type="ECO:0000256" key="3">
    <source>
        <dbReference type="ARBA" id="ARBA00022692"/>
    </source>
</evidence>
<dbReference type="EMBL" id="BARS01035903">
    <property type="protein sequence ID" value="GAG23795.1"/>
    <property type="molecule type" value="Genomic_DNA"/>
</dbReference>
<dbReference type="GO" id="GO:0005886">
    <property type="term" value="C:plasma membrane"/>
    <property type="evidence" value="ECO:0007669"/>
    <property type="project" value="UniProtKB-SubCell"/>
</dbReference>
<proteinExistence type="inferred from homology"/>
<feature type="domain" description="ABC3 transporter permease C-terminal" evidence="8">
    <location>
        <begin position="154"/>
        <end position="258"/>
    </location>
</feature>
<sequence length="258" mass="27537">VLLKPNMVYGEFFSEDDRNSRVVVLGSNVVEELFGEDTNPVGESVKIDDIRFVVIGVSESGGTLFGTFFNSAVNVPLETLQNQISGSDEIMEIDISVHNTDFMNETMDEVELVLKDHRNINEDEEADFALTSFAAALDTFGTITTLLTVFIAGISAISLLVGGIGVMNIMLVSVTERTKEIGLLKSIGAKRKDILTQFLIESAVMTTIGGIVGILLGVGGTFLIAVVAGIPFIVSVPWILLAVGISTSVGVLFGIYPA</sequence>
<dbReference type="GO" id="GO:0022857">
    <property type="term" value="F:transmembrane transporter activity"/>
    <property type="evidence" value="ECO:0007669"/>
    <property type="project" value="TreeGrafter"/>
</dbReference>
<feature type="transmembrane region" description="Helical" evidence="7">
    <location>
        <begin position="222"/>
        <end position="255"/>
    </location>
</feature>
<comment type="caution">
    <text evidence="10">The sequence shown here is derived from an EMBL/GenBank/DDBJ whole genome shotgun (WGS) entry which is preliminary data.</text>
</comment>
<evidence type="ECO:0000256" key="1">
    <source>
        <dbReference type="ARBA" id="ARBA00004651"/>
    </source>
</evidence>
<reference evidence="10" key="1">
    <citation type="journal article" date="2014" name="Front. Microbiol.">
        <title>High frequency of phylogenetically diverse reductive dehalogenase-homologous genes in deep subseafloor sedimentary metagenomes.</title>
        <authorList>
            <person name="Kawai M."/>
            <person name="Futagami T."/>
            <person name="Toyoda A."/>
            <person name="Takaki Y."/>
            <person name="Nishi S."/>
            <person name="Hori S."/>
            <person name="Arai W."/>
            <person name="Tsubouchi T."/>
            <person name="Morono Y."/>
            <person name="Uchiyama I."/>
            <person name="Ito T."/>
            <person name="Fujiyama A."/>
            <person name="Inagaki F."/>
            <person name="Takami H."/>
        </authorList>
    </citation>
    <scope>NUCLEOTIDE SEQUENCE</scope>
    <source>
        <strain evidence="10">Expedition CK06-06</strain>
    </source>
</reference>
<keyword evidence="2" id="KW-1003">Cell membrane</keyword>
<protein>
    <recommendedName>
        <fullName evidence="11">ABC3 transporter permease protein domain-containing protein</fullName>
    </recommendedName>
</protein>
<evidence type="ECO:0000256" key="5">
    <source>
        <dbReference type="ARBA" id="ARBA00023136"/>
    </source>
</evidence>
<evidence type="ECO:0008006" key="11">
    <source>
        <dbReference type="Google" id="ProtNLM"/>
    </source>
</evidence>
<dbReference type="AlphaFoldDB" id="X0VZQ4"/>
<evidence type="ECO:0000259" key="9">
    <source>
        <dbReference type="Pfam" id="PF12704"/>
    </source>
</evidence>
<keyword evidence="4 7" id="KW-1133">Transmembrane helix</keyword>
<dbReference type="PANTHER" id="PTHR30572">
    <property type="entry name" value="MEMBRANE COMPONENT OF TRANSPORTER-RELATED"/>
    <property type="match status" value="1"/>
</dbReference>
<evidence type="ECO:0000256" key="2">
    <source>
        <dbReference type="ARBA" id="ARBA00022475"/>
    </source>
</evidence>
<gene>
    <name evidence="10" type="ORF">S01H1_55249</name>
</gene>
<comment type="subcellular location">
    <subcellularLocation>
        <location evidence="1">Cell membrane</location>
        <topology evidence="1">Multi-pass membrane protein</topology>
    </subcellularLocation>
</comment>
<evidence type="ECO:0000259" key="8">
    <source>
        <dbReference type="Pfam" id="PF02687"/>
    </source>
</evidence>
<feature type="non-terminal residue" evidence="10">
    <location>
        <position position="258"/>
    </location>
</feature>